<evidence type="ECO:0000256" key="6">
    <source>
        <dbReference type="SAM" id="MobiDB-lite"/>
    </source>
</evidence>
<dbReference type="Gene3D" id="3.40.50.300">
    <property type="entry name" value="P-loop containing nucleotide triphosphate hydrolases"/>
    <property type="match status" value="1"/>
</dbReference>
<evidence type="ECO:0000256" key="3">
    <source>
        <dbReference type="ARBA" id="ARBA00022837"/>
    </source>
</evidence>
<keyword evidence="2" id="KW-0547">Nucleotide-binding</keyword>
<dbReference type="AlphaFoldDB" id="A0A8B9KRK4"/>
<proteinExistence type="predicted"/>
<reference evidence="8 11" key="1">
    <citation type="submission" date="2021-07" db="EMBL/GenBank/DDBJ databases">
        <authorList>
            <person name="Imarazene B."/>
            <person name="Zahm M."/>
            <person name="Klopp C."/>
            <person name="Cabau C."/>
            <person name="Beille S."/>
            <person name="Jouanno E."/>
            <person name="Castinel A."/>
            <person name="Lluch J."/>
            <person name="Gil L."/>
            <person name="Kuchtly C."/>
            <person name="Lopez Roques C."/>
            <person name="Donnadieu C."/>
            <person name="Parrinello H."/>
            <person name="Journot L."/>
            <person name="Du K."/>
            <person name="Schartl M."/>
            <person name="Retaux S."/>
            <person name="Guiguen Y."/>
        </authorList>
    </citation>
    <scope>NUCLEOTIDE SEQUENCE [LARGE SCALE GENOMIC DNA]</scope>
    <source>
        <strain evidence="8">Pach_M1</strain>
        <tissue evidence="8">Testis</tissue>
    </source>
</reference>
<dbReference type="InterPro" id="IPR018247">
    <property type="entry name" value="EF_Hand_1_Ca_BS"/>
</dbReference>
<dbReference type="SMART" id="SM00174">
    <property type="entry name" value="RHO"/>
    <property type="match status" value="1"/>
</dbReference>
<dbReference type="PANTHER" id="PTHR47977">
    <property type="entry name" value="RAS-RELATED PROTEIN RAB"/>
    <property type="match status" value="1"/>
</dbReference>
<evidence type="ECO:0000313" key="9">
    <source>
        <dbReference type="Ensembl" id="ENSAMXP00005039075.1"/>
    </source>
</evidence>
<protein>
    <submittedName>
        <fullName evidence="8 9">EF-hand calcium-binding domain-containing protein 4A-like</fullName>
    </submittedName>
</protein>
<sequence>MSGWLKDGEVLEGEGSGQASPCTPRLRSPMAGKGGRPSPSSGMNRDQPPNSAPQDRMSKAKELFELCDKEGKGFITKRDMQRLQGELPLTPEQLESVFESLDRDRNGFLTPLEFHTGLGELVGVEDSEVKERGVDPAEIRFTQILMELGADKLFKDQWELCSLWCDLQRDRPELLSMLEEILSHAVAHLQDSLKERDSLEQALRRREEDHDRMVRSLYEDLESQIREEREKHQALGSVKQGDRREQLLQELRMREQELEFTITKQKELESRIEALSREQMLTRGQNQKLQHRNSEMRDQLEQSREELQRACSQLQLLQDTLNQQNKGKQREVLKVSRNMQKERESLTRQLDLLRDMNKRLRDEKDAHQDQKRTPNMKRPLEKKGSIIGDYILTKKPVDSFKQFSFANQLKKGSPDVVPDAESSILSENNQRSVTLPDSEKAGPQRVFKVVFLGSSGVGKSSFIHHYCTGHFPNKMSATVGMDFQVRSLKLGSTHVALQLWDTAGQERFHSITQQYYRKADGILAMYDVTQACSFTAVRAWLDQIQKNMSEEACLMLLGNKTDIEEGGGRQVTIRQGQKLAEEYQSEFFECSAKSGHNIQRAMTQLARLMAAQQDRQCETSLQLLDNSSNRGQCCK</sequence>
<dbReference type="GO" id="GO:0003924">
    <property type="term" value="F:GTPase activity"/>
    <property type="evidence" value="ECO:0007669"/>
    <property type="project" value="InterPro"/>
</dbReference>
<dbReference type="GO" id="GO:0005525">
    <property type="term" value="F:GTP binding"/>
    <property type="evidence" value="ECO:0007669"/>
    <property type="project" value="UniProtKB-KW"/>
</dbReference>
<keyword evidence="4" id="KW-0342">GTP-binding</keyword>
<feature type="region of interest" description="Disordered" evidence="6">
    <location>
        <begin position="361"/>
        <end position="381"/>
    </location>
</feature>
<feature type="compositionally biased region" description="Polar residues" evidence="6">
    <location>
        <begin position="38"/>
        <end position="53"/>
    </location>
</feature>
<dbReference type="InterPro" id="IPR011992">
    <property type="entry name" value="EF-hand-dom_pair"/>
</dbReference>
<keyword evidence="3" id="KW-0106">Calcium</keyword>
<dbReference type="SUPFAM" id="SSF52540">
    <property type="entry name" value="P-loop containing nucleoside triphosphate hydrolases"/>
    <property type="match status" value="1"/>
</dbReference>
<feature type="region of interest" description="Disordered" evidence="6">
    <location>
        <begin position="1"/>
        <end position="57"/>
    </location>
</feature>
<dbReference type="GeneID" id="103045078"/>
<dbReference type="Pfam" id="PF00071">
    <property type="entry name" value="Ras"/>
    <property type="match status" value="1"/>
</dbReference>
<evidence type="ECO:0000256" key="2">
    <source>
        <dbReference type="ARBA" id="ARBA00022741"/>
    </source>
</evidence>
<evidence type="ECO:0000256" key="5">
    <source>
        <dbReference type="ARBA" id="ARBA00023288"/>
    </source>
</evidence>
<keyword evidence="1" id="KW-0479">Metal-binding</keyword>
<dbReference type="GO" id="GO:0005509">
    <property type="term" value="F:calcium ion binding"/>
    <property type="evidence" value="ECO:0007669"/>
    <property type="project" value="InterPro"/>
</dbReference>
<evidence type="ECO:0000313" key="10">
    <source>
        <dbReference type="Proteomes" id="UP000694621"/>
    </source>
</evidence>
<dbReference type="NCBIfam" id="TIGR00231">
    <property type="entry name" value="small_GTP"/>
    <property type="match status" value="1"/>
</dbReference>
<evidence type="ECO:0000313" key="8">
    <source>
        <dbReference type="EMBL" id="KAG9280749.1"/>
    </source>
</evidence>
<dbReference type="SMART" id="SM00054">
    <property type="entry name" value="EFh"/>
    <property type="match status" value="2"/>
</dbReference>
<dbReference type="Proteomes" id="UP000752171">
    <property type="component" value="Unassembled WGS sequence"/>
</dbReference>
<dbReference type="SMART" id="SM00175">
    <property type="entry name" value="RAB"/>
    <property type="match status" value="1"/>
</dbReference>
<dbReference type="InterPro" id="IPR002048">
    <property type="entry name" value="EF_hand_dom"/>
</dbReference>
<organism evidence="9 10">
    <name type="scientific">Astyanax mexicanus</name>
    <name type="common">Blind cave fish</name>
    <name type="synonym">Astyanax fasciatus mexicanus</name>
    <dbReference type="NCBI Taxonomy" id="7994"/>
    <lineage>
        <taxon>Eukaryota</taxon>
        <taxon>Metazoa</taxon>
        <taxon>Chordata</taxon>
        <taxon>Craniata</taxon>
        <taxon>Vertebrata</taxon>
        <taxon>Euteleostomi</taxon>
        <taxon>Actinopterygii</taxon>
        <taxon>Neopterygii</taxon>
        <taxon>Teleostei</taxon>
        <taxon>Ostariophysi</taxon>
        <taxon>Characiformes</taxon>
        <taxon>Characoidei</taxon>
        <taxon>Acestrorhamphidae</taxon>
        <taxon>Acestrorhamphinae</taxon>
        <taxon>Astyanax</taxon>
    </lineage>
</organism>
<gene>
    <name evidence="9" type="primary">cracr2b</name>
    <name evidence="8" type="synonym">CRACR2B</name>
    <name evidence="8" type="ORF">AMEX_G3496</name>
</gene>
<dbReference type="CDD" id="cd00051">
    <property type="entry name" value="EFh"/>
    <property type="match status" value="1"/>
</dbReference>
<dbReference type="Proteomes" id="UP000694621">
    <property type="component" value="Unplaced"/>
</dbReference>
<feature type="domain" description="EF-hand" evidence="7">
    <location>
        <begin position="89"/>
        <end position="124"/>
    </location>
</feature>
<dbReference type="InterPro" id="IPR027417">
    <property type="entry name" value="P-loop_NTPase"/>
</dbReference>
<reference evidence="9" key="2">
    <citation type="submission" date="2025-05" db="UniProtKB">
        <authorList>
            <consortium name="Ensembl"/>
        </authorList>
    </citation>
    <scope>IDENTIFICATION</scope>
</reference>
<dbReference type="EMBL" id="JAICCE010000002">
    <property type="protein sequence ID" value="KAG9280749.1"/>
    <property type="molecule type" value="Genomic_DNA"/>
</dbReference>
<dbReference type="CDD" id="cd00154">
    <property type="entry name" value="Rab"/>
    <property type="match status" value="1"/>
</dbReference>
<dbReference type="RefSeq" id="XP_049330320.1">
    <property type="nucleotide sequence ID" value="XM_049474363.1"/>
</dbReference>
<dbReference type="PROSITE" id="PS00018">
    <property type="entry name" value="EF_HAND_1"/>
    <property type="match status" value="1"/>
</dbReference>
<dbReference type="InterPro" id="IPR050227">
    <property type="entry name" value="Rab"/>
</dbReference>
<dbReference type="PRINTS" id="PR00449">
    <property type="entry name" value="RASTRNSFRMNG"/>
</dbReference>
<dbReference type="SMART" id="SM00173">
    <property type="entry name" value="RAS"/>
    <property type="match status" value="1"/>
</dbReference>
<dbReference type="PROSITE" id="PS50222">
    <property type="entry name" value="EF_HAND_2"/>
    <property type="match status" value="1"/>
</dbReference>
<accession>A0A8B9KRK4</accession>
<dbReference type="Ensembl" id="ENSAMXT00005042549.1">
    <property type="protein sequence ID" value="ENSAMXP00005039075.1"/>
    <property type="gene ID" value="ENSAMXG00005018458.1"/>
</dbReference>
<dbReference type="InterPro" id="IPR005225">
    <property type="entry name" value="Small_GTP-bd"/>
</dbReference>
<evidence type="ECO:0000256" key="1">
    <source>
        <dbReference type="ARBA" id="ARBA00022723"/>
    </source>
</evidence>
<dbReference type="Pfam" id="PF13499">
    <property type="entry name" value="EF-hand_7"/>
    <property type="match status" value="1"/>
</dbReference>
<evidence type="ECO:0000313" key="11">
    <source>
        <dbReference type="Proteomes" id="UP000752171"/>
    </source>
</evidence>
<dbReference type="FunFam" id="3.40.50.300:FF:001129">
    <property type="entry name" value="ras-related protein Rab-44 isoform X2"/>
    <property type="match status" value="1"/>
</dbReference>
<dbReference type="SMART" id="SM00176">
    <property type="entry name" value="RAN"/>
    <property type="match status" value="1"/>
</dbReference>
<dbReference type="Gene3D" id="1.10.238.10">
    <property type="entry name" value="EF-hand"/>
    <property type="match status" value="1"/>
</dbReference>
<keyword evidence="5" id="KW-0449">Lipoprotein</keyword>
<name>A0A8B9KRK4_ASTMX</name>
<evidence type="ECO:0000256" key="4">
    <source>
        <dbReference type="ARBA" id="ARBA00023134"/>
    </source>
</evidence>
<dbReference type="PROSITE" id="PS51421">
    <property type="entry name" value="RAS"/>
    <property type="match status" value="1"/>
</dbReference>
<dbReference type="PROSITE" id="PS51419">
    <property type="entry name" value="RAB"/>
    <property type="match status" value="1"/>
</dbReference>
<dbReference type="InterPro" id="IPR001806">
    <property type="entry name" value="Small_GTPase"/>
</dbReference>
<dbReference type="PROSITE" id="PS51420">
    <property type="entry name" value="RHO"/>
    <property type="match status" value="1"/>
</dbReference>
<dbReference type="SUPFAM" id="SSF47473">
    <property type="entry name" value="EF-hand"/>
    <property type="match status" value="1"/>
</dbReference>
<evidence type="ECO:0000259" key="7">
    <source>
        <dbReference type="PROSITE" id="PS50222"/>
    </source>
</evidence>